<dbReference type="InterPro" id="IPR020103">
    <property type="entry name" value="PsdUridine_synth_cat_dom_sf"/>
</dbReference>
<dbReference type="PANTHER" id="PTHR21600:SF89">
    <property type="entry name" value="RIBOSOMAL LARGE SUBUNIT PSEUDOURIDINE SYNTHASE A"/>
    <property type="match status" value="1"/>
</dbReference>
<dbReference type="InterPro" id="IPR006224">
    <property type="entry name" value="PsdUridine_synth_RluA-like_CS"/>
</dbReference>
<reference evidence="3 4" key="1">
    <citation type="submission" date="2020-08" db="EMBL/GenBank/DDBJ databases">
        <title>A Genomic Blueprint of the Chicken Gut Microbiome.</title>
        <authorList>
            <person name="Gilroy R."/>
            <person name="Ravi A."/>
            <person name="Getino M."/>
            <person name="Pursley I."/>
            <person name="Horton D.L."/>
            <person name="Alikhan N.-F."/>
            <person name="Baker D."/>
            <person name="Gharbi K."/>
            <person name="Hall N."/>
            <person name="Watson M."/>
            <person name="Adriaenssens E.M."/>
            <person name="Foster-Nyarko E."/>
            <person name="Jarju S."/>
            <person name="Secka A."/>
            <person name="Antonio M."/>
            <person name="Oren A."/>
            <person name="Chaudhuri R."/>
            <person name="La Ragione R.M."/>
            <person name="Hildebrand F."/>
            <person name="Pallen M.J."/>
        </authorList>
    </citation>
    <scope>NUCLEOTIDE SEQUENCE [LARGE SCALE GENOMIC DNA]</scope>
    <source>
        <strain evidence="3 4">Sa1YUN3</strain>
    </source>
</reference>
<sequence length="545" mass="62315">MQLNETEKIHYFTSVEGITLPALFTYPFHYTPHPLTEKAALEVQQYLRTRTDWADELNAGKMFGVLIVRTSQGRIGYLAAFSGNLAGSNNHAFFVPPVYDLLRPDGFFKQEEAVISRLNRRIKELEESDSYHLLRLKQADSARLMEERLSAARQALKEAKKQREERRKKGIDEEEEAALIRESQFQKAEYKRLERLLKAELAEQVRQTEAFEMQIHQLKQDRKSRSAALQQKLFGKFRMLNARGEAKDLCELFRDTPQGIPPAGAGECALPKLLQYAYLHSLQPLAMGEFWWGMSPKNELRRQGAFYPSCTSKCRPILRHMLVGLEVENNPLEDDIHRDTELAIVYEDDYLVVVDKPAGMLSVPGKNDLDSVSRRLRRLYPSATGTLVVHRLDMATSGLLLAAKNLEVQRQLQALFETRAVKKRYTALLEGEPLRNEGIISLPLIPDLSDRPRQRVDYEHGKPAVTRYQVIGRRGQNALVSFYPETGRTHQLRVHAAHPEGLNCPIVGDMLYGTKADRMYLHAAELVFIHPVSGKEIRIVREADF</sequence>
<feature type="domain" description="Pseudouridine synthase RsuA/RluA-like" evidence="2">
    <location>
        <begin position="350"/>
        <end position="498"/>
    </location>
</feature>
<name>A0ABR8V7J9_9BACT</name>
<dbReference type="Gene3D" id="3.30.2350.10">
    <property type="entry name" value="Pseudouridine synthase"/>
    <property type="match status" value="1"/>
</dbReference>
<dbReference type="Pfam" id="PF00849">
    <property type="entry name" value="PseudoU_synth_2"/>
    <property type="match status" value="1"/>
</dbReference>
<dbReference type="InterPro" id="IPR050188">
    <property type="entry name" value="RluA_PseudoU_synthase"/>
</dbReference>
<evidence type="ECO:0000313" key="3">
    <source>
        <dbReference type="EMBL" id="MBD8000753.1"/>
    </source>
</evidence>
<dbReference type="SUPFAM" id="SSF55120">
    <property type="entry name" value="Pseudouridine synthase"/>
    <property type="match status" value="1"/>
</dbReference>
<keyword evidence="1" id="KW-0175">Coiled coil</keyword>
<evidence type="ECO:0000256" key="1">
    <source>
        <dbReference type="SAM" id="Coils"/>
    </source>
</evidence>
<protein>
    <submittedName>
        <fullName evidence="3">RNA pseudouridine synthase</fullName>
    </submittedName>
</protein>
<dbReference type="RefSeq" id="WP_191709250.1">
    <property type="nucleotide sequence ID" value="NZ_JACSPQ010000001.1"/>
</dbReference>
<dbReference type="Proteomes" id="UP000616346">
    <property type="component" value="Unassembled WGS sequence"/>
</dbReference>
<feature type="coiled-coil region" evidence="1">
    <location>
        <begin position="108"/>
        <end position="221"/>
    </location>
</feature>
<organism evidence="3 4">
    <name type="scientific">Phocaeicola faecium</name>
    <dbReference type="NCBI Taxonomy" id="2762213"/>
    <lineage>
        <taxon>Bacteria</taxon>
        <taxon>Pseudomonadati</taxon>
        <taxon>Bacteroidota</taxon>
        <taxon>Bacteroidia</taxon>
        <taxon>Bacteroidales</taxon>
        <taxon>Bacteroidaceae</taxon>
        <taxon>Phocaeicola</taxon>
    </lineage>
</organism>
<proteinExistence type="predicted"/>
<comment type="caution">
    <text evidence="3">The sequence shown here is derived from an EMBL/GenBank/DDBJ whole genome shotgun (WGS) entry which is preliminary data.</text>
</comment>
<accession>A0ABR8V7J9</accession>
<evidence type="ECO:0000313" key="4">
    <source>
        <dbReference type="Proteomes" id="UP000616346"/>
    </source>
</evidence>
<dbReference type="EMBL" id="JACSPQ010000001">
    <property type="protein sequence ID" value="MBD8000753.1"/>
    <property type="molecule type" value="Genomic_DNA"/>
</dbReference>
<dbReference type="PANTHER" id="PTHR21600">
    <property type="entry name" value="MITOCHONDRIAL RNA PSEUDOURIDINE SYNTHASE"/>
    <property type="match status" value="1"/>
</dbReference>
<dbReference type="CDD" id="cd02869">
    <property type="entry name" value="PseudoU_synth_RluA_like"/>
    <property type="match status" value="1"/>
</dbReference>
<dbReference type="PROSITE" id="PS01129">
    <property type="entry name" value="PSI_RLU"/>
    <property type="match status" value="1"/>
</dbReference>
<evidence type="ECO:0000259" key="2">
    <source>
        <dbReference type="Pfam" id="PF00849"/>
    </source>
</evidence>
<gene>
    <name evidence="3" type="ORF">H9626_00730</name>
</gene>
<dbReference type="InterPro" id="IPR006145">
    <property type="entry name" value="PsdUridine_synth_RsuA/RluA"/>
</dbReference>
<keyword evidence="4" id="KW-1185">Reference proteome</keyword>